<sequence length="416" mass="45415">MGKPLMPEAPVEPAASVSEPTRSSVLVVDDNAAGRYVTVHVLRSGGHTVAEAATGAEALEKAASLQPDLIVLDVNLPDISGFEVARTLRQNPALGAVPILMVSAARVADTDRVLGLEGGADAYLTHPIDPAVLLATTRALLRVRFAEAELRQLNTQLEEKVARRTVELQERSAALEAQSAELARQGARLAEVNSDLEAFAYSISHDLRSPVRHIMGFANLLERRLGEGLDPQVQRYLDNIGRSAETMNTLIDALLAFSRFGLQEINLGPVNLQALFEDVRAEQTQDVQQRQVEWEVSSLPVVQGDRQLLRLVLTNLLGNALKYTRTRDVARITVHADETPEAWTISVQDNGVGFDPRYQNKLFGVFQRLHYQHEFEGTGVGLATVRRIITRHGGNVTAASAVNEGAKFTFTLPKSS</sequence>
<accession>Q9RZT4</accession>
<dbReference type="Gene3D" id="1.10.287.130">
    <property type="match status" value="1"/>
</dbReference>
<dbReference type="FunFam" id="3.30.565.10:FF:000006">
    <property type="entry name" value="Sensor histidine kinase WalK"/>
    <property type="match status" value="1"/>
</dbReference>
<dbReference type="GO" id="GO:0007234">
    <property type="term" value="P:osmosensory signaling via phosphorelay pathway"/>
    <property type="evidence" value="ECO:0000318"/>
    <property type="project" value="GO_Central"/>
</dbReference>
<dbReference type="EnsemblBacteria" id="AAF12583">
    <property type="protein sequence ID" value="AAF12583"/>
    <property type="gene ID" value="DR_B0029"/>
</dbReference>
<keyword evidence="3 6" id="KW-0597">Phosphoprotein</keyword>
<evidence type="ECO:0000256" key="2">
    <source>
        <dbReference type="ARBA" id="ARBA00012438"/>
    </source>
</evidence>
<dbReference type="Gene3D" id="6.10.250.690">
    <property type="match status" value="1"/>
</dbReference>
<dbReference type="Pfam" id="PF02518">
    <property type="entry name" value="HATPase_c"/>
    <property type="match status" value="1"/>
</dbReference>
<proteinExistence type="predicted"/>
<feature type="domain" description="Histidine kinase" evidence="9">
    <location>
        <begin position="202"/>
        <end position="416"/>
    </location>
</feature>
<dbReference type="OrthoDB" id="9813394at2"/>
<evidence type="ECO:0000313" key="11">
    <source>
        <dbReference type="EMBL" id="AAF12583.1"/>
    </source>
</evidence>
<dbReference type="CDD" id="cd17574">
    <property type="entry name" value="REC_OmpR"/>
    <property type="match status" value="1"/>
</dbReference>
<evidence type="ECO:0000256" key="8">
    <source>
        <dbReference type="SAM" id="MobiDB-lite"/>
    </source>
</evidence>
<feature type="domain" description="Response regulatory" evidence="10">
    <location>
        <begin position="24"/>
        <end position="141"/>
    </location>
</feature>
<dbReference type="InterPro" id="IPR011006">
    <property type="entry name" value="CheY-like_superfamily"/>
</dbReference>
<keyword evidence="7" id="KW-0175">Coiled coil</keyword>
<dbReference type="InterPro" id="IPR003594">
    <property type="entry name" value="HATPase_dom"/>
</dbReference>
<dbReference type="GO" id="GO:0000155">
    <property type="term" value="F:phosphorelay sensor kinase activity"/>
    <property type="evidence" value="ECO:0007669"/>
    <property type="project" value="InterPro"/>
</dbReference>
<keyword evidence="11" id="KW-0614">Plasmid</keyword>
<dbReference type="Gene3D" id="3.30.565.10">
    <property type="entry name" value="Histidine kinase-like ATPase, C-terminal domain"/>
    <property type="match status" value="1"/>
</dbReference>
<evidence type="ECO:0000256" key="3">
    <source>
        <dbReference type="ARBA" id="ARBA00022553"/>
    </source>
</evidence>
<keyword evidence="12" id="KW-1185">Reference proteome</keyword>
<dbReference type="PIR" id="C75621">
    <property type="entry name" value="C75621"/>
</dbReference>
<dbReference type="SUPFAM" id="SSF52172">
    <property type="entry name" value="CheY-like"/>
    <property type="match status" value="1"/>
</dbReference>
<dbReference type="EMBL" id="AE001826">
    <property type="protein sequence ID" value="AAF12583.1"/>
    <property type="molecule type" value="Genomic_DNA"/>
</dbReference>
<evidence type="ECO:0000259" key="9">
    <source>
        <dbReference type="PROSITE" id="PS50109"/>
    </source>
</evidence>
<dbReference type="Pfam" id="PF00512">
    <property type="entry name" value="HisKA"/>
    <property type="match status" value="1"/>
</dbReference>
<keyword evidence="4" id="KW-0808">Transferase</keyword>
<evidence type="ECO:0000256" key="6">
    <source>
        <dbReference type="PROSITE-ProRule" id="PRU00169"/>
    </source>
</evidence>
<dbReference type="SMART" id="SM00387">
    <property type="entry name" value="HATPase_c"/>
    <property type="match status" value="1"/>
</dbReference>
<dbReference type="InterPro" id="IPR036097">
    <property type="entry name" value="HisK_dim/P_sf"/>
</dbReference>
<dbReference type="PANTHER" id="PTHR42878:SF15">
    <property type="entry name" value="BACTERIOPHYTOCHROME"/>
    <property type="match status" value="1"/>
</dbReference>
<evidence type="ECO:0000313" key="12">
    <source>
        <dbReference type="Proteomes" id="UP000002524"/>
    </source>
</evidence>
<dbReference type="EC" id="2.7.13.3" evidence="2"/>
<evidence type="ECO:0000256" key="7">
    <source>
        <dbReference type="SAM" id="Coils"/>
    </source>
</evidence>
<dbReference type="HOGENOM" id="CLU_000445_114_72_0"/>
<feature type="region of interest" description="Disordered" evidence="8">
    <location>
        <begin position="1"/>
        <end position="20"/>
    </location>
</feature>
<dbReference type="InterPro" id="IPR036890">
    <property type="entry name" value="HATPase_C_sf"/>
</dbReference>
<feature type="modified residue" description="4-aspartylphosphate" evidence="6">
    <location>
        <position position="73"/>
    </location>
</feature>
<dbReference type="Proteomes" id="UP000002524">
    <property type="component" value="Plasmid MP1"/>
</dbReference>
<dbReference type="PATRIC" id="fig|243230.17.peg.26"/>
<dbReference type="SUPFAM" id="SSF47384">
    <property type="entry name" value="Homodimeric domain of signal transducing histidine kinase"/>
    <property type="match status" value="1"/>
</dbReference>
<dbReference type="Pfam" id="PF00072">
    <property type="entry name" value="Response_reg"/>
    <property type="match status" value="1"/>
</dbReference>
<dbReference type="SMART" id="SM00448">
    <property type="entry name" value="REC"/>
    <property type="match status" value="1"/>
</dbReference>
<dbReference type="InterPro" id="IPR003661">
    <property type="entry name" value="HisK_dim/P_dom"/>
</dbReference>
<keyword evidence="5 11" id="KW-0418">Kinase</keyword>
<dbReference type="InterPro" id="IPR004358">
    <property type="entry name" value="Sig_transdc_His_kin-like_C"/>
</dbReference>
<reference evidence="11 12" key="1">
    <citation type="journal article" date="1999" name="Science">
        <title>Genome sequence of the radioresistant bacterium Deinococcus radiodurans R1.</title>
        <authorList>
            <person name="White O."/>
            <person name="Eisen J.A."/>
            <person name="Heidelberg J.F."/>
            <person name="Hickey E.K."/>
            <person name="Peterson J.D."/>
            <person name="Dodson R.J."/>
            <person name="Haft D.H."/>
            <person name="Gwinn M.L."/>
            <person name="Nelson W.C."/>
            <person name="Richardson D.L."/>
            <person name="Moffat K.S."/>
            <person name="Qin H."/>
            <person name="Jiang L."/>
            <person name="Pamphile W."/>
            <person name="Crosby M."/>
            <person name="Shen M."/>
            <person name="Vamathevan J.J."/>
            <person name="Lam P."/>
            <person name="McDonald L."/>
            <person name="Utterback T."/>
            <person name="Zalewski C."/>
            <person name="Makarova K.S."/>
            <person name="Aravind L."/>
            <person name="Daly M.J."/>
            <person name="Minton K.W."/>
            <person name="Fleischmann R.D."/>
            <person name="Ketchum K.A."/>
            <person name="Nelson K.E."/>
            <person name="Salzberg S."/>
            <person name="Smith H.O."/>
            <person name="Venter J.C."/>
            <person name="Fraser C.M."/>
        </authorList>
    </citation>
    <scope>NUCLEOTIDE SEQUENCE [LARGE SCALE GENOMIC DNA]</scope>
    <source>
        <strain evidence="12">ATCC 13939 / DSM 20539 / JCM 16871 / LMG 4051 / NBRC 15346 / NCIMB 9279 / R1 / VKM B-1422</strain>
    </source>
</reference>
<dbReference type="PROSITE" id="PS50110">
    <property type="entry name" value="RESPONSE_REGULATORY"/>
    <property type="match status" value="1"/>
</dbReference>
<geneLocation type="plasmid" evidence="12">
    <name>megaplasmid MP1</name>
</geneLocation>
<dbReference type="InterPro" id="IPR050351">
    <property type="entry name" value="BphY/WalK/GraS-like"/>
</dbReference>
<dbReference type="GO" id="GO:0000156">
    <property type="term" value="F:phosphorelay response regulator activity"/>
    <property type="evidence" value="ECO:0000318"/>
    <property type="project" value="GO_Central"/>
</dbReference>
<name>Q9RZT4_DEIRA</name>
<evidence type="ECO:0000259" key="10">
    <source>
        <dbReference type="PROSITE" id="PS50110"/>
    </source>
</evidence>
<dbReference type="SMART" id="SM00388">
    <property type="entry name" value="HisKA"/>
    <property type="match status" value="1"/>
</dbReference>
<protein>
    <recommendedName>
        <fullName evidence="2">histidine kinase</fullName>
        <ecNumber evidence="2">2.7.13.3</ecNumber>
    </recommendedName>
</protein>
<comment type="catalytic activity">
    <reaction evidence="1">
        <text>ATP + protein L-histidine = ADP + protein N-phospho-L-histidine.</text>
        <dbReference type="EC" id="2.7.13.3"/>
    </reaction>
</comment>
<dbReference type="SUPFAM" id="SSF55874">
    <property type="entry name" value="ATPase domain of HSP90 chaperone/DNA topoisomerase II/histidine kinase"/>
    <property type="match status" value="1"/>
</dbReference>
<dbReference type="AlphaFoldDB" id="Q9RZT4"/>
<dbReference type="InterPro" id="IPR001789">
    <property type="entry name" value="Sig_transdc_resp-reg_receiver"/>
</dbReference>
<dbReference type="PROSITE" id="PS50109">
    <property type="entry name" value="HIS_KIN"/>
    <property type="match status" value="1"/>
</dbReference>
<evidence type="ECO:0000256" key="4">
    <source>
        <dbReference type="ARBA" id="ARBA00022679"/>
    </source>
</evidence>
<dbReference type="KEGG" id="dra:DR_B0029"/>
<evidence type="ECO:0000256" key="5">
    <source>
        <dbReference type="ARBA" id="ARBA00022777"/>
    </source>
</evidence>
<dbReference type="PRINTS" id="PR00344">
    <property type="entry name" value="BCTRLSENSOR"/>
</dbReference>
<feature type="coiled-coil region" evidence="7">
    <location>
        <begin position="143"/>
        <end position="185"/>
    </location>
</feature>
<dbReference type="CDD" id="cd00082">
    <property type="entry name" value="HisKA"/>
    <property type="match status" value="1"/>
</dbReference>
<dbReference type="Gene3D" id="3.40.50.2300">
    <property type="match status" value="1"/>
</dbReference>
<organism evidence="11 12">
    <name type="scientific">Deinococcus radiodurans (strain ATCC 13939 / DSM 20539 / JCM 16871 / CCUG 27074 / LMG 4051 / NBRC 15346 / NCIMB 9279 / VKM B-1422 / R1)</name>
    <dbReference type="NCBI Taxonomy" id="243230"/>
    <lineage>
        <taxon>Bacteria</taxon>
        <taxon>Thermotogati</taxon>
        <taxon>Deinococcota</taxon>
        <taxon>Deinococci</taxon>
        <taxon>Deinococcales</taxon>
        <taxon>Deinococcaceae</taxon>
        <taxon>Deinococcus</taxon>
    </lineage>
</organism>
<dbReference type="PANTHER" id="PTHR42878">
    <property type="entry name" value="TWO-COMPONENT HISTIDINE KINASE"/>
    <property type="match status" value="1"/>
</dbReference>
<dbReference type="InParanoid" id="Q9RZT4"/>
<evidence type="ECO:0000256" key="1">
    <source>
        <dbReference type="ARBA" id="ARBA00000085"/>
    </source>
</evidence>
<gene>
    <name evidence="11" type="ordered locus">DR_B0029</name>
</gene>
<dbReference type="InterPro" id="IPR005467">
    <property type="entry name" value="His_kinase_dom"/>
</dbReference>
<dbReference type="GO" id="GO:0030295">
    <property type="term" value="F:protein kinase activator activity"/>
    <property type="evidence" value="ECO:0000318"/>
    <property type="project" value="GO_Central"/>
</dbReference>